<dbReference type="Gene3D" id="3.10.450.50">
    <property type="match status" value="1"/>
</dbReference>
<dbReference type="Pfam" id="PF11533">
    <property type="entry name" value="AtzH-like"/>
    <property type="match status" value="1"/>
</dbReference>
<organism evidence="2 3">
    <name type="scientific">Durusdinium trenchii</name>
    <dbReference type="NCBI Taxonomy" id="1381693"/>
    <lineage>
        <taxon>Eukaryota</taxon>
        <taxon>Sar</taxon>
        <taxon>Alveolata</taxon>
        <taxon>Dinophyceae</taxon>
        <taxon>Suessiales</taxon>
        <taxon>Symbiodiniaceae</taxon>
        <taxon>Durusdinium</taxon>
    </lineage>
</organism>
<comment type="caution">
    <text evidence="2">The sequence shown here is derived from an EMBL/GenBank/DDBJ whole genome shotgun (WGS) entry which is preliminary data.</text>
</comment>
<gene>
    <name evidence="2" type="ORF">SCF082_LOCUS46643</name>
</gene>
<dbReference type="EMBL" id="CAXAMM010041474">
    <property type="protein sequence ID" value="CAK9099585.1"/>
    <property type="molecule type" value="Genomic_DNA"/>
</dbReference>
<name>A0ABP0RG63_9DINO</name>
<sequence>MLELLQLKLVSGALFAPRVPLGTLLFQALQELQHEFGRYEEALCQNNVKELDLLFHKSPETVRYGVSENLYGYEAIQAFRGARAPPGQREILRSALTTYGSDLGVTRLGAPRDAAPVPGRRVGRATTDAGREATWASHFTTFLWPDAEFRQISRIFRSEDPLSQCYWLMHVDGRSYINIPRIAERLDCVAGLQPEYYALSAMIGESRVGLADESTGYVFGRKLLFHLHSSGWVEKCAREFSNSEDAQGPAEASPPPHVRRIPSRLSLDALARLAGFPDGGRSQRLGDPLQEAPRARAPAPAGDGRRRRGKKPRLDRIDGGATTSDGRSGEDVVRMDAGAPCLPRDSPLHRLRSLHPSGHCILCAAASSPSSLREIHRRVQIASPGEKDVARDSLRAEAVTARSRWAALCTAWQSRKLLHLLGQELSGAPVPRCSGRSGLPLNFGGCGAAAAYLRGRRKEIGPVELCILMPATDATPTQVDRAVAAVETWARCSGEMPFFQGRTLALLYSRHPLLETWKDFTLSLHGDLDMRHPKFNALRFVYMWLTLATHLATYCDFWMKADMDAYVNIPRIRQALRFMNASEKAKVSFIPITNASR</sequence>
<proteinExistence type="predicted"/>
<evidence type="ECO:0000256" key="1">
    <source>
        <dbReference type="SAM" id="MobiDB-lite"/>
    </source>
</evidence>
<dbReference type="InterPro" id="IPR032710">
    <property type="entry name" value="NTF2-like_dom_sf"/>
</dbReference>
<dbReference type="Proteomes" id="UP001642464">
    <property type="component" value="Unassembled WGS sequence"/>
</dbReference>
<protein>
    <submittedName>
        <fullName evidence="2">Chondroitin sulfate synthase 1</fullName>
    </submittedName>
</protein>
<reference evidence="2 3" key="1">
    <citation type="submission" date="2024-02" db="EMBL/GenBank/DDBJ databases">
        <authorList>
            <person name="Chen Y."/>
            <person name="Shah S."/>
            <person name="Dougan E. K."/>
            <person name="Thang M."/>
            <person name="Chan C."/>
        </authorList>
    </citation>
    <scope>NUCLEOTIDE SEQUENCE [LARGE SCALE GENOMIC DNA]</scope>
</reference>
<evidence type="ECO:0000313" key="3">
    <source>
        <dbReference type="Proteomes" id="UP001642464"/>
    </source>
</evidence>
<feature type="region of interest" description="Disordered" evidence="1">
    <location>
        <begin position="275"/>
        <end position="332"/>
    </location>
</feature>
<dbReference type="SUPFAM" id="SSF54427">
    <property type="entry name" value="NTF2-like"/>
    <property type="match status" value="1"/>
</dbReference>
<dbReference type="InterPro" id="IPR024507">
    <property type="entry name" value="AtzH-like"/>
</dbReference>
<accession>A0ABP0RG63</accession>
<keyword evidence="3" id="KW-1185">Reference proteome</keyword>
<evidence type="ECO:0000313" key="2">
    <source>
        <dbReference type="EMBL" id="CAK9099585.1"/>
    </source>
</evidence>